<comment type="function">
    <text evidence="7">Catalyzes the ATP-dependent amidation of the two carboxylate groups at positions a and c of cobyrinate, using either L-glutamine or ammonia as the nitrogen source.</text>
</comment>
<dbReference type="Proteomes" id="UP000661435">
    <property type="component" value="Unassembled WGS sequence"/>
</dbReference>
<dbReference type="Pfam" id="PF01656">
    <property type="entry name" value="CbiA"/>
    <property type="match status" value="1"/>
</dbReference>
<dbReference type="PANTHER" id="PTHR43873:SF1">
    <property type="entry name" value="COBYRINATE A,C-DIAMIDE SYNTHASE"/>
    <property type="match status" value="1"/>
</dbReference>
<dbReference type="SUPFAM" id="SSF52317">
    <property type="entry name" value="Class I glutamine amidotransferase-like"/>
    <property type="match status" value="1"/>
</dbReference>
<dbReference type="AlphaFoldDB" id="A0A8J6JDD2"/>
<keyword evidence="2 7" id="KW-0436">Ligase</keyword>
<dbReference type="Pfam" id="PF07685">
    <property type="entry name" value="GATase_3"/>
    <property type="match status" value="1"/>
</dbReference>
<dbReference type="GO" id="GO:0042242">
    <property type="term" value="F:cobyrinic acid a,c-diamide synthase activity"/>
    <property type="evidence" value="ECO:0007669"/>
    <property type="project" value="UniProtKB-UniRule"/>
</dbReference>
<keyword evidence="7" id="KW-0169">Cobalamin biosynthesis</keyword>
<keyword evidence="5 7" id="KW-0460">Magnesium</keyword>
<keyword evidence="3 7" id="KW-0547">Nucleotide-binding</keyword>
<dbReference type="NCBIfam" id="NF002204">
    <property type="entry name" value="PRK01077.1"/>
    <property type="match status" value="1"/>
</dbReference>
<dbReference type="GO" id="GO:0009236">
    <property type="term" value="P:cobalamin biosynthetic process"/>
    <property type="evidence" value="ECO:0007669"/>
    <property type="project" value="UniProtKB-UniRule"/>
</dbReference>
<comment type="caution">
    <text evidence="10">The sequence shown here is derived from an EMBL/GenBank/DDBJ whole genome shotgun (WGS) entry which is preliminary data.</text>
</comment>
<evidence type="ECO:0000256" key="5">
    <source>
        <dbReference type="ARBA" id="ARBA00022842"/>
    </source>
</evidence>
<evidence type="ECO:0000313" key="11">
    <source>
        <dbReference type="Proteomes" id="UP000661435"/>
    </source>
</evidence>
<feature type="domain" description="CobB/CobQ-like glutamine amidotransferase" evidence="9">
    <location>
        <begin position="251"/>
        <end position="434"/>
    </location>
</feature>
<dbReference type="PANTHER" id="PTHR43873">
    <property type="entry name" value="COBYRINATE A,C-DIAMIDE SYNTHASE"/>
    <property type="match status" value="1"/>
</dbReference>
<dbReference type="EC" id="6.3.5.11" evidence="7"/>
<evidence type="ECO:0000256" key="1">
    <source>
        <dbReference type="ARBA" id="ARBA00001946"/>
    </source>
</evidence>
<comment type="pathway">
    <text evidence="7">Cofactor biosynthesis; adenosylcobalamin biosynthesis; cob(II)yrinate a,c-diamide from sirohydrochlorin (anaerobic route): step 10/10.</text>
</comment>
<dbReference type="InterPro" id="IPR029062">
    <property type="entry name" value="Class_I_gatase-like"/>
</dbReference>
<protein>
    <recommendedName>
        <fullName evidence="7">Cobyrinate a,c-diamide synthase</fullName>
        <ecNumber evidence="7">6.3.5.11</ecNumber>
    </recommendedName>
    <alternativeName>
        <fullName evidence="7">Cobyrinic acid a,c-diamide synthetase</fullName>
    </alternativeName>
</protein>
<dbReference type="InterPro" id="IPR027417">
    <property type="entry name" value="P-loop_NTPase"/>
</dbReference>
<keyword evidence="4 7" id="KW-0067">ATP-binding</keyword>
<dbReference type="Gene3D" id="3.40.50.880">
    <property type="match status" value="1"/>
</dbReference>
<proteinExistence type="inferred from homology"/>
<dbReference type="Gene3D" id="3.40.50.300">
    <property type="entry name" value="P-loop containing nucleotide triphosphate hydrolases"/>
    <property type="match status" value="1"/>
</dbReference>
<evidence type="ECO:0000259" key="9">
    <source>
        <dbReference type="Pfam" id="PF07685"/>
    </source>
</evidence>
<reference evidence="10" key="1">
    <citation type="submission" date="2020-08" db="EMBL/GenBank/DDBJ databases">
        <title>Genome public.</title>
        <authorList>
            <person name="Liu C."/>
            <person name="Sun Q."/>
        </authorList>
    </citation>
    <scope>NUCLEOTIDE SEQUENCE</scope>
    <source>
        <strain evidence="10">NSJ-51</strain>
    </source>
</reference>
<sequence length="456" mass="49551">MQQNLPRLLLAGTNSGCGKTTLACAVLQALVDRGIDTGSFKCGPDYIDPMFHSRVIGAPSANLDPFFFTENTLRFLLARHAAGRAVSVIEGVMGYYDGLGLTTTRASTYEVARWTQTPVVLVVGAKGTALSALAVLQGFLDFCPDHPVQGVLLNQCSEGAYPALAAAIRERFGGRVRPLGFLPVLPECALSSRHLGLVTAAEVSDLREKLARLARQAERSIDLDGLLELARSAPPLEYEPVRLPRFDRPVRIAVARDRAFCFYYEDSLAALTELGAELVPFSPLADPALPEEIHGLYLGGGYPELYAPALSENASLRAAIRAAVEGGLPCIAECGGFMYLTQAIAGAPMAGVLPGNCADAGRLVRFGYVTLRARRDNLLCRAGEEIRGHEFHRWDATERGEDFTAVKPTGRSWTCAVATPTLYAGYPHFHFYANPAFATRFYEACLKEKERHDRVR</sequence>
<evidence type="ECO:0000256" key="2">
    <source>
        <dbReference type="ARBA" id="ARBA00022598"/>
    </source>
</evidence>
<dbReference type="SUPFAM" id="SSF52540">
    <property type="entry name" value="P-loop containing nucleoside triphosphate hydrolases"/>
    <property type="match status" value="1"/>
</dbReference>
<comment type="cofactor">
    <cofactor evidence="1 7">
        <name>Mg(2+)</name>
        <dbReference type="ChEBI" id="CHEBI:18420"/>
    </cofactor>
</comment>
<dbReference type="NCBIfam" id="TIGR00379">
    <property type="entry name" value="cobB"/>
    <property type="match status" value="1"/>
</dbReference>
<organism evidence="10 11">
    <name type="scientific">Lawsonibacter hominis</name>
    <dbReference type="NCBI Taxonomy" id="2763053"/>
    <lineage>
        <taxon>Bacteria</taxon>
        <taxon>Bacillati</taxon>
        <taxon>Bacillota</taxon>
        <taxon>Clostridia</taxon>
        <taxon>Eubacteriales</taxon>
        <taxon>Oscillospiraceae</taxon>
        <taxon>Lawsonibacter</taxon>
    </lineage>
</organism>
<evidence type="ECO:0000259" key="8">
    <source>
        <dbReference type="Pfam" id="PF01656"/>
    </source>
</evidence>
<dbReference type="UniPathway" id="UPA00148">
    <property type="reaction ID" value="UER00231"/>
</dbReference>
<feature type="site" description="Increases nucleophilicity of active site Cys" evidence="7">
    <location>
        <position position="428"/>
    </location>
</feature>
<dbReference type="InterPro" id="IPR002586">
    <property type="entry name" value="CobQ/CobB/MinD/ParA_Nub-bd_dom"/>
</dbReference>
<comment type="domain">
    <text evidence="7">Comprises of two domains. The C-terminal domain contains the binding site for glutamine and catalyzes the hydrolysis of this substrate to glutamate and ammonia. The N-terminal domain is anticipated to bind ATP and cobyrinate and catalyzes the ultimate synthesis of the diamide product. The ammonia produced via the glutaminase domain is probably translocated to the adjacent domain via a molecular tunnel, where it reacts with an activated intermediate.</text>
</comment>
<keyword evidence="6 7" id="KW-0315">Glutamine amidotransferase</keyword>
<gene>
    <name evidence="7" type="primary">cbiA</name>
    <name evidence="10" type="ORF">H8S57_08785</name>
</gene>
<comment type="miscellaneous">
    <text evidence="7">The a and c carboxylates of cobyrinate are activated for nucleophilic attack via formation of a phosphorylated intermediate by ATP. CbiA catalyzes first the amidation of the c-carboxylate, and then that of the a-carboxylate.</text>
</comment>
<keyword evidence="11" id="KW-1185">Reference proteome</keyword>
<evidence type="ECO:0000256" key="3">
    <source>
        <dbReference type="ARBA" id="ARBA00022741"/>
    </source>
</evidence>
<accession>A0A8J6JDD2</accession>
<dbReference type="InterPro" id="IPR011698">
    <property type="entry name" value="GATase_3"/>
</dbReference>
<dbReference type="GO" id="GO:0005524">
    <property type="term" value="F:ATP binding"/>
    <property type="evidence" value="ECO:0007669"/>
    <property type="project" value="UniProtKB-UniRule"/>
</dbReference>
<dbReference type="InterPro" id="IPR004484">
    <property type="entry name" value="CbiA/CobB_synth"/>
</dbReference>
<comment type="similarity">
    <text evidence="7">Belongs to the CobB/CbiA family.</text>
</comment>
<evidence type="ECO:0000313" key="10">
    <source>
        <dbReference type="EMBL" id="MBC5733823.1"/>
    </source>
</evidence>
<evidence type="ECO:0000256" key="7">
    <source>
        <dbReference type="HAMAP-Rule" id="MF_00027"/>
    </source>
</evidence>
<evidence type="ECO:0000256" key="4">
    <source>
        <dbReference type="ARBA" id="ARBA00022840"/>
    </source>
</evidence>
<feature type="active site" description="Nucleophile" evidence="7">
    <location>
        <position position="334"/>
    </location>
</feature>
<evidence type="ECO:0000256" key="6">
    <source>
        <dbReference type="ARBA" id="ARBA00022962"/>
    </source>
</evidence>
<comment type="catalytic activity">
    <reaction evidence="7">
        <text>cob(II)yrinate + 2 L-glutamine + 2 ATP + 2 H2O = cob(II)yrinate a,c diamide + 2 L-glutamate + 2 ADP + 2 phosphate + 2 H(+)</text>
        <dbReference type="Rhea" id="RHEA:26289"/>
        <dbReference type="ChEBI" id="CHEBI:15377"/>
        <dbReference type="ChEBI" id="CHEBI:15378"/>
        <dbReference type="ChEBI" id="CHEBI:29985"/>
        <dbReference type="ChEBI" id="CHEBI:30616"/>
        <dbReference type="ChEBI" id="CHEBI:43474"/>
        <dbReference type="ChEBI" id="CHEBI:58359"/>
        <dbReference type="ChEBI" id="CHEBI:58537"/>
        <dbReference type="ChEBI" id="CHEBI:58894"/>
        <dbReference type="ChEBI" id="CHEBI:456216"/>
        <dbReference type="EC" id="6.3.5.11"/>
    </reaction>
</comment>
<name>A0A8J6JDD2_9FIRM</name>
<feature type="domain" description="CobQ/CobB/MinD/ParA nucleotide binding" evidence="8">
    <location>
        <begin position="9"/>
        <end position="183"/>
    </location>
</feature>
<dbReference type="PROSITE" id="PS51274">
    <property type="entry name" value="GATASE_COBBQ"/>
    <property type="match status" value="1"/>
</dbReference>
<dbReference type="HAMAP" id="MF_00027">
    <property type="entry name" value="CobB_CbiA"/>
    <property type="match status" value="1"/>
</dbReference>
<dbReference type="CDD" id="cd03130">
    <property type="entry name" value="GATase1_CobB"/>
    <property type="match status" value="1"/>
</dbReference>
<dbReference type="EMBL" id="JACOPP010000010">
    <property type="protein sequence ID" value="MBC5733823.1"/>
    <property type="molecule type" value="Genomic_DNA"/>
</dbReference>